<evidence type="ECO:0000256" key="1">
    <source>
        <dbReference type="SAM" id="SignalP"/>
    </source>
</evidence>
<protein>
    <recommendedName>
        <fullName evidence="2">FlgD/Vpr Ig-like domain-containing protein</fullName>
    </recommendedName>
</protein>
<reference evidence="3" key="1">
    <citation type="submission" date="2020-04" db="EMBL/GenBank/DDBJ databases">
        <authorList>
            <person name="Zhang T."/>
        </authorList>
    </citation>
    <scope>NUCLEOTIDE SEQUENCE</scope>
    <source>
        <strain evidence="3">HKST-UBA01</strain>
    </source>
</reference>
<feature type="domain" description="FlgD/Vpr Ig-like" evidence="2">
    <location>
        <begin position="304"/>
        <end position="355"/>
    </location>
</feature>
<sequence>MQLRQSRWLVAGLALVAGIWTQAARAEVNFTCSSPYAAIPLGEFVKEFPTLINSTSGPAQVTLEINPVLPVGWAWQVCQTSTGICYFDTEVNLTIQQTVRPDTLRFDFFPNPGAAGMGYLQVTLKNPKDALDNAYCTFTLYNGLEDPEVQWDIDCSDNAFFTTTDDIHEFHSAIVLDNPLEDMITIRPAANLPPEWAWQFCQTSTGVCYFDEATVPITIGVADTIRVDYFMMGVNGEGAIDLELFSESNPSIWRRCYYRVFRGNFPTDVPEVMNGGATAASYAQPNPFSNGTSLHFQLGSDGHGDLAIFSADGRAIRTMRDLAVPAGGFDVAWDGRGDDGNAVPAGVYYYRLKTSAEEAKGIMIRAR</sequence>
<dbReference type="Proteomes" id="UP000697710">
    <property type="component" value="Unassembled WGS sequence"/>
</dbReference>
<dbReference type="Pfam" id="PF13860">
    <property type="entry name" value="FlgD_ig"/>
    <property type="match status" value="1"/>
</dbReference>
<organism evidence="3 4">
    <name type="scientific">Eiseniibacteriota bacterium</name>
    <dbReference type="NCBI Taxonomy" id="2212470"/>
    <lineage>
        <taxon>Bacteria</taxon>
        <taxon>Candidatus Eiseniibacteriota</taxon>
    </lineage>
</organism>
<gene>
    <name evidence="3" type="ORF">KC729_13645</name>
</gene>
<dbReference type="AlphaFoldDB" id="A0A956RQ03"/>
<evidence type="ECO:0000313" key="3">
    <source>
        <dbReference type="EMBL" id="MCA9728728.1"/>
    </source>
</evidence>
<reference evidence="3" key="2">
    <citation type="journal article" date="2021" name="Microbiome">
        <title>Successional dynamics and alternative stable states in a saline activated sludge microbial community over 9 years.</title>
        <authorList>
            <person name="Wang Y."/>
            <person name="Ye J."/>
            <person name="Ju F."/>
            <person name="Liu L."/>
            <person name="Boyd J.A."/>
            <person name="Deng Y."/>
            <person name="Parks D.H."/>
            <person name="Jiang X."/>
            <person name="Yin X."/>
            <person name="Woodcroft B.J."/>
            <person name="Tyson G.W."/>
            <person name="Hugenholtz P."/>
            <person name="Polz M.F."/>
            <person name="Zhang T."/>
        </authorList>
    </citation>
    <scope>NUCLEOTIDE SEQUENCE</scope>
    <source>
        <strain evidence="3">HKST-UBA01</strain>
    </source>
</reference>
<proteinExistence type="predicted"/>
<dbReference type="EMBL" id="JAGQHR010000460">
    <property type="protein sequence ID" value="MCA9728728.1"/>
    <property type="molecule type" value="Genomic_DNA"/>
</dbReference>
<evidence type="ECO:0000259" key="2">
    <source>
        <dbReference type="Pfam" id="PF13860"/>
    </source>
</evidence>
<dbReference type="InterPro" id="IPR025965">
    <property type="entry name" value="FlgD/Vpr_Ig-like"/>
</dbReference>
<name>A0A956RQ03_UNCEI</name>
<feature type="signal peptide" evidence="1">
    <location>
        <begin position="1"/>
        <end position="26"/>
    </location>
</feature>
<accession>A0A956RQ03</accession>
<keyword evidence="1" id="KW-0732">Signal</keyword>
<feature type="chain" id="PRO_5038028977" description="FlgD/Vpr Ig-like domain-containing protein" evidence="1">
    <location>
        <begin position="27"/>
        <end position="367"/>
    </location>
</feature>
<comment type="caution">
    <text evidence="3">The sequence shown here is derived from an EMBL/GenBank/DDBJ whole genome shotgun (WGS) entry which is preliminary data.</text>
</comment>
<dbReference type="Gene3D" id="2.60.40.4070">
    <property type="match status" value="1"/>
</dbReference>
<evidence type="ECO:0000313" key="4">
    <source>
        <dbReference type="Proteomes" id="UP000697710"/>
    </source>
</evidence>